<evidence type="ECO:0000313" key="2">
    <source>
        <dbReference type="EMBL" id="KAK0514800.1"/>
    </source>
</evidence>
<feature type="region of interest" description="Disordered" evidence="1">
    <location>
        <begin position="60"/>
        <end position="113"/>
    </location>
</feature>
<dbReference type="Proteomes" id="UP001166286">
    <property type="component" value="Unassembled WGS sequence"/>
</dbReference>
<organism evidence="2 3">
    <name type="scientific">Cladonia borealis</name>
    <dbReference type="NCBI Taxonomy" id="184061"/>
    <lineage>
        <taxon>Eukaryota</taxon>
        <taxon>Fungi</taxon>
        <taxon>Dikarya</taxon>
        <taxon>Ascomycota</taxon>
        <taxon>Pezizomycotina</taxon>
        <taxon>Lecanoromycetes</taxon>
        <taxon>OSLEUM clade</taxon>
        <taxon>Lecanoromycetidae</taxon>
        <taxon>Lecanorales</taxon>
        <taxon>Lecanorineae</taxon>
        <taxon>Cladoniaceae</taxon>
        <taxon>Cladonia</taxon>
    </lineage>
</organism>
<keyword evidence="3" id="KW-1185">Reference proteome</keyword>
<accession>A0AA39V992</accession>
<sequence length="322" mass="35649">MGHAANGLEEGQTSARSMKPSPSSLEEEGSLVATSQNARRVRRTRTMSLEAKHRTSAISYNYNSSSGTSTTPTLARPTSSRRSSIMRGACSRSSSFLIRPTNGTQPPRPHMPLRSSSAIHARAYSTNSSDLYAEYKPLFRSMEASGRNGAALSVEPHAHLTSTSLPTLISPTTIAEPTINQSSQTLPGAPEFEYPPSYSNHVPATPIDWTLPSTRRKQYDEIDKSCRGFRGLVRRLTLNLFRLHGKQVGFYDAERSSDVGTVRRYRMNDDDCDSDVDETENEKHCFGDGIIEKGRTEHLTGRKTREKWSCFNLGRRATTGKA</sequence>
<dbReference type="AlphaFoldDB" id="A0AA39V992"/>
<comment type="caution">
    <text evidence="2">The sequence shown here is derived from an EMBL/GenBank/DDBJ whole genome shotgun (WGS) entry which is preliminary data.</text>
</comment>
<feature type="compositionally biased region" description="Polar residues" evidence="1">
    <location>
        <begin position="91"/>
        <end position="105"/>
    </location>
</feature>
<feature type="compositionally biased region" description="Low complexity" evidence="1">
    <location>
        <begin position="64"/>
        <end position="73"/>
    </location>
</feature>
<evidence type="ECO:0000256" key="1">
    <source>
        <dbReference type="SAM" id="MobiDB-lite"/>
    </source>
</evidence>
<evidence type="ECO:0000313" key="3">
    <source>
        <dbReference type="Proteomes" id="UP001166286"/>
    </source>
</evidence>
<reference evidence="2" key="1">
    <citation type="submission" date="2023-03" db="EMBL/GenBank/DDBJ databases">
        <title>Complete genome of Cladonia borealis.</title>
        <authorList>
            <person name="Park H."/>
        </authorList>
    </citation>
    <scope>NUCLEOTIDE SEQUENCE</scope>
    <source>
        <strain evidence="2">ANT050790</strain>
    </source>
</reference>
<name>A0AA39V992_9LECA</name>
<dbReference type="EMBL" id="JAFEKC020000004">
    <property type="protein sequence ID" value="KAK0514800.1"/>
    <property type="molecule type" value="Genomic_DNA"/>
</dbReference>
<protein>
    <submittedName>
        <fullName evidence="2">Uncharacterized protein</fullName>
    </submittedName>
</protein>
<feature type="region of interest" description="Disordered" evidence="1">
    <location>
        <begin position="1"/>
        <end position="43"/>
    </location>
</feature>
<gene>
    <name evidence="2" type="ORF">JMJ35_002179</name>
</gene>
<proteinExistence type="predicted"/>